<evidence type="ECO:0000313" key="1">
    <source>
        <dbReference type="EMBL" id="OKY78166.1"/>
    </source>
</evidence>
<evidence type="ECO:0000313" key="2">
    <source>
        <dbReference type="Proteomes" id="UP000185744"/>
    </source>
</evidence>
<gene>
    <name evidence="1" type="ORF">BTN85_0651</name>
</gene>
<dbReference type="Proteomes" id="UP000185744">
    <property type="component" value="Unassembled WGS sequence"/>
</dbReference>
<keyword evidence="2" id="KW-1185">Reference proteome</keyword>
<dbReference type="AlphaFoldDB" id="A0A1Q6DUY6"/>
<organism evidence="1 2">
    <name type="scientific">Methanohalarchaeum thermophilum</name>
    <dbReference type="NCBI Taxonomy" id="1903181"/>
    <lineage>
        <taxon>Archaea</taxon>
        <taxon>Methanobacteriati</taxon>
        <taxon>Methanobacteriota</taxon>
        <taxon>Methanonatronarchaeia</taxon>
        <taxon>Methanonatronarchaeales</taxon>
        <taxon>Methanonatronarchaeaceae</taxon>
        <taxon>Candidatus Methanohalarchaeum</taxon>
    </lineage>
</organism>
<comment type="caution">
    <text evidence="1">The sequence shown here is derived from an EMBL/GenBank/DDBJ whole genome shotgun (WGS) entry which is preliminary data.</text>
</comment>
<dbReference type="STRING" id="1903181.BTN85_0651"/>
<reference evidence="1" key="1">
    <citation type="submission" date="2016-12" db="EMBL/GenBank/DDBJ databases">
        <title>Discovery of methanogenic haloarchaea.</title>
        <authorList>
            <person name="Sorokin D.Y."/>
            <person name="Makarova K.S."/>
            <person name="Abbas B."/>
            <person name="Ferrer M."/>
            <person name="Golyshin P.N."/>
        </authorList>
    </citation>
    <scope>NUCLEOTIDE SEQUENCE [LARGE SCALE GENOMIC DNA]</scope>
    <source>
        <strain evidence="1">HMET1</strain>
    </source>
</reference>
<accession>A0A1Q6DUY6</accession>
<dbReference type="InParanoid" id="A0A1Q6DUY6"/>
<protein>
    <submittedName>
        <fullName evidence="1">Uncharacterized protein</fullName>
    </submittedName>
</protein>
<dbReference type="EMBL" id="MSDW01000001">
    <property type="protein sequence ID" value="OKY78166.1"/>
    <property type="molecule type" value="Genomic_DNA"/>
</dbReference>
<sequence>MSQLIRLKWLRVLGFGSWAGVVAKAKARGQVGGFCLSWLLAWTRDFPE</sequence>
<proteinExistence type="predicted"/>
<name>A0A1Q6DUY6_METT1</name>